<name>A0A4R3TLZ1_9FIRM</name>
<dbReference type="AlphaFoldDB" id="A0A4R3TLZ1"/>
<keyword evidence="6 8" id="KW-1133">Transmembrane helix</keyword>
<feature type="transmembrane region" description="Helical" evidence="8">
    <location>
        <begin position="356"/>
        <end position="377"/>
    </location>
</feature>
<sequence>MKYKFHDEKVLHRIKPWVYLSTYILLLAFFLMHVQDVVNGFDFVLSLFRSLLYAIVFAYVLNLPMKKIESFIIRHTKETSLLRKRKRMVSMFLTFLIAFLLLIIIGSIILPSIIDSLISLMQNLSSFFTDIVKNIDEILKYFHIDYRIEDIQQVEQFIQMPWEKIVSNAIAFLSGSASGILSSASNFISSFAVGFTGFMFSLYLLSGKENFIRQLRKVTAAFCGYDASLIVFQYASRVNRIFSSFIGGQLTEACILWVLYYVCMRLFQFPYPELICTLIAVCSLVPVFGSMFAMSVGAVMMLSHDPLQSIWFIVFYQVISYFEDNVIYPRVVGNSVGLPGLWVLLSIFVFGDLWGVFGMVMAVPTTACLYVFFAEFINNRLRKKRLRIENDTLVQEEIHDEKTIS</sequence>
<keyword evidence="4" id="KW-1003">Cell membrane</keyword>
<comment type="caution">
    <text evidence="9">The sequence shown here is derived from an EMBL/GenBank/DDBJ whole genome shotgun (WGS) entry which is preliminary data.</text>
</comment>
<evidence type="ECO:0000256" key="6">
    <source>
        <dbReference type="ARBA" id="ARBA00022989"/>
    </source>
</evidence>
<feature type="transmembrane region" description="Helical" evidence="8">
    <location>
        <begin position="218"/>
        <end position="235"/>
    </location>
</feature>
<feature type="transmembrane region" description="Helical" evidence="8">
    <location>
        <begin position="92"/>
        <end position="114"/>
    </location>
</feature>
<keyword evidence="5 8" id="KW-0812">Transmembrane</keyword>
<feature type="transmembrane region" description="Helical" evidence="8">
    <location>
        <begin position="306"/>
        <end position="322"/>
    </location>
</feature>
<accession>A0A4R3TLZ1</accession>
<feature type="transmembrane region" description="Helical" evidence="8">
    <location>
        <begin position="274"/>
        <end position="300"/>
    </location>
</feature>
<feature type="transmembrane region" description="Helical" evidence="8">
    <location>
        <begin position="40"/>
        <end position="61"/>
    </location>
</feature>
<reference evidence="9 10" key="1">
    <citation type="submission" date="2019-03" db="EMBL/GenBank/DDBJ databases">
        <title>Genomic Encyclopedia of Type Strains, Phase IV (KMG-IV): sequencing the most valuable type-strain genomes for metagenomic binning, comparative biology and taxonomic classification.</title>
        <authorList>
            <person name="Goeker M."/>
        </authorList>
    </citation>
    <scope>NUCLEOTIDE SEQUENCE [LARGE SCALE GENOMIC DNA]</scope>
    <source>
        <strain evidence="9 10">DSM 29481</strain>
    </source>
</reference>
<feature type="transmembrane region" description="Helical" evidence="8">
    <location>
        <begin position="241"/>
        <end position="262"/>
    </location>
</feature>
<evidence type="ECO:0000256" key="7">
    <source>
        <dbReference type="ARBA" id="ARBA00023136"/>
    </source>
</evidence>
<organism evidence="9 10">
    <name type="scientific">Longicatena caecimuris</name>
    <dbReference type="NCBI Taxonomy" id="1796635"/>
    <lineage>
        <taxon>Bacteria</taxon>
        <taxon>Bacillati</taxon>
        <taxon>Bacillota</taxon>
        <taxon>Erysipelotrichia</taxon>
        <taxon>Erysipelotrichales</taxon>
        <taxon>Erysipelotrichaceae</taxon>
        <taxon>Longicatena</taxon>
    </lineage>
</organism>
<evidence type="ECO:0000256" key="4">
    <source>
        <dbReference type="ARBA" id="ARBA00022475"/>
    </source>
</evidence>
<evidence type="ECO:0000256" key="8">
    <source>
        <dbReference type="SAM" id="Phobius"/>
    </source>
</evidence>
<evidence type="ECO:0000313" key="10">
    <source>
        <dbReference type="Proteomes" id="UP000295773"/>
    </source>
</evidence>
<dbReference type="GO" id="GO:0055085">
    <property type="term" value="P:transmembrane transport"/>
    <property type="evidence" value="ECO:0007669"/>
    <property type="project" value="TreeGrafter"/>
</dbReference>
<dbReference type="GO" id="GO:0005886">
    <property type="term" value="C:plasma membrane"/>
    <property type="evidence" value="ECO:0007669"/>
    <property type="project" value="UniProtKB-SubCell"/>
</dbReference>
<evidence type="ECO:0000256" key="1">
    <source>
        <dbReference type="ARBA" id="ARBA00004651"/>
    </source>
</evidence>
<keyword evidence="7 8" id="KW-0472">Membrane</keyword>
<dbReference type="Proteomes" id="UP000295773">
    <property type="component" value="Unassembled WGS sequence"/>
</dbReference>
<comment type="similarity">
    <text evidence="2">Belongs to the autoinducer-2 exporter (AI-2E) (TC 2.A.86) family.</text>
</comment>
<gene>
    <name evidence="9" type="ORF">EDD61_10358</name>
</gene>
<keyword evidence="3" id="KW-0813">Transport</keyword>
<dbReference type="RefSeq" id="WP_132223817.1">
    <property type="nucleotide sequence ID" value="NZ_JANKBG010000003.1"/>
</dbReference>
<dbReference type="Pfam" id="PF01594">
    <property type="entry name" value="AI-2E_transport"/>
    <property type="match status" value="1"/>
</dbReference>
<dbReference type="PANTHER" id="PTHR21716">
    <property type="entry name" value="TRANSMEMBRANE PROTEIN"/>
    <property type="match status" value="1"/>
</dbReference>
<keyword evidence="10" id="KW-1185">Reference proteome</keyword>
<evidence type="ECO:0000256" key="2">
    <source>
        <dbReference type="ARBA" id="ARBA00009773"/>
    </source>
</evidence>
<evidence type="ECO:0000313" key="9">
    <source>
        <dbReference type="EMBL" id="TCU62645.1"/>
    </source>
</evidence>
<evidence type="ECO:0000256" key="5">
    <source>
        <dbReference type="ARBA" id="ARBA00022692"/>
    </source>
</evidence>
<protein>
    <submittedName>
        <fullName evidence="9">Putative PurR-regulated permease PerM</fullName>
    </submittedName>
</protein>
<feature type="transmembrane region" description="Helical" evidence="8">
    <location>
        <begin position="16"/>
        <end position="34"/>
    </location>
</feature>
<feature type="transmembrane region" description="Helical" evidence="8">
    <location>
        <begin position="187"/>
        <end position="206"/>
    </location>
</feature>
<dbReference type="EMBL" id="SMBP01000003">
    <property type="protein sequence ID" value="TCU62645.1"/>
    <property type="molecule type" value="Genomic_DNA"/>
</dbReference>
<comment type="subcellular location">
    <subcellularLocation>
        <location evidence="1">Cell membrane</location>
        <topology evidence="1">Multi-pass membrane protein</topology>
    </subcellularLocation>
</comment>
<dbReference type="PANTHER" id="PTHR21716:SF53">
    <property type="entry name" value="PERMEASE PERM-RELATED"/>
    <property type="match status" value="1"/>
</dbReference>
<proteinExistence type="inferred from homology"/>
<feature type="transmembrane region" description="Helical" evidence="8">
    <location>
        <begin position="331"/>
        <end position="350"/>
    </location>
</feature>
<evidence type="ECO:0000256" key="3">
    <source>
        <dbReference type="ARBA" id="ARBA00022448"/>
    </source>
</evidence>
<dbReference type="InterPro" id="IPR002549">
    <property type="entry name" value="AI-2E-like"/>
</dbReference>